<dbReference type="GO" id="GO:0004061">
    <property type="term" value="F:arylformamidase activity"/>
    <property type="evidence" value="ECO:0007669"/>
    <property type="project" value="TreeGrafter"/>
</dbReference>
<keyword evidence="4" id="KW-1185">Reference proteome</keyword>
<proteinExistence type="predicted"/>
<dbReference type="EMBL" id="JBAMIC010000018">
    <property type="protein sequence ID" value="KAK7095064.1"/>
    <property type="molecule type" value="Genomic_DNA"/>
</dbReference>
<keyword evidence="1" id="KW-0378">Hydrolase</keyword>
<dbReference type="InterPro" id="IPR013094">
    <property type="entry name" value="AB_hydrolase_3"/>
</dbReference>
<evidence type="ECO:0000313" key="4">
    <source>
        <dbReference type="Proteomes" id="UP001374579"/>
    </source>
</evidence>
<comment type="caution">
    <text evidence="3">The sequence shown here is derived from an EMBL/GenBank/DDBJ whole genome shotgun (WGS) entry which is preliminary data.</text>
</comment>
<dbReference type="InterPro" id="IPR029058">
    <property type="entry name" value="AB_hydrolase_fold"/>
</dbReference>
<evidence type="ECO:0000259" key="2">
    <source>
        <dbReference type="Pfam" id="PF07859"/>
    </source>
</evidence>
<dbReference type="AlphaFoldDB" id="A0AAN9AZK8"/>
<dbReference type="InterPro" id="IPR050300">
    <property type="entry name" value="GDXG_lipolytic_enzyme"/>
</dbReference>
<dbReference type="Proteomes" id="UP001374579">
    <property type="component" value="Unassembled WGS sequence"/>
</dbReference>
<protein>
    <recommendedName>
        <fullName evidence="2">Alpha/beta hydrolase fold-3 domain-containing protein</fullName>
    </recommendedName>
</protein>
<dbReference type="PANTHER" id="PTHR48081">
    <property type="entry name" value="AB HYDROLASE SUPERFAMILY PROTEIN C4A8.06C"/>
    <property type="match status" value="1"/>
</dbReference>
<dbReference type="Pfam" id="PF07859">
    <property type="entry name" value="Abhydrolase_3"/>
    <property type="match status" value="1"/>
</dbReference>
<reference evidence="3 4" key="1">
    <citation type="submission" date="2024-02" db="EMBL/GenBank/DDBJ databases">
        <title>Chromosome-scale genome assembly of the rough periwinkle Littorina saxatilis.</title>
        <authorList>
            <person name="De Jode A."/>
            <person name="Faria R."/>
            <person name="Formenti G."/>
            <person name="Sims Y."/>
            <person name="Smith T.P."/>
            <person name="Tracey A."/>
            <person name="Wood J.M.D."/>
            <person name="Zagrodzka Z.B."/>
            <person name="Johannesson K."/>
            <person name="Butlin R.K."/>
            <person name="Leder E.H."/>
        </authorList>
    </citation>
    <scope>NUCLEOTIDE SEQUENCE [LARGE SCALE GENOMIC DNA]</scope>
    <source>
        <strain evidence="3">Snail1</strain>
        <tissue evidence="3">Muscle</tissue>
    </source>
</reference>
<evidence type="ECO:0000256" key="1">
    <source>
        <dbReference type="ARBA" id="ARBA00022801"/>
    </source>
</evidence>
<dbReference type="SUPFAM" id="SSF53474">
    <property type="entry name" value="alpha/beta-Hydrolases"/>
    <property type="match status" value="1"/>
</dbReference>
<gene>
    <name evidence="3" type="ORF">V1264_006525</name>
</gene>
<evidence type="ECO:0000313" key="3">
    <source>
        <dbReference type="EMBL" id="KAK7095064.1"/>
    </source>
</evidence>
<sequence>MTSIPKQELEYHYTPSRWSHRMGPQQVLESHVKVTSDGTSEAKRCLEVKAGISYGSTDKQKLDVYSRKNSAGKKGSPIFVYIHGGYWQEKVVNRENAGFLAQPLAAAGATVIPIGYELCPDVSLDEIVSEVKKAVCFIIELAKKRQASGVYLCGHSAGAHLAAMMLTDCQDDGELIKGAVLVSGVYDLRPLVKTSVNDALKLTEGDAWRLSPGNVVKDIASRSVDRDILIAVGEHDSPEFHRQSTELEEVC</sequence>
<organism evidence="3 4">
    <name type="scientific">Littorina saxatilis</name>
    <dbReference type="NCBI Taxonomy" id="31220"/>
    <lineage>
        <taxon>Eukaryota</taxon>
        <taxon>Metazoa</taxon>
        <taxon>Spiralia</taxon>
        <taxon>Lophotrochozoa</taxon>
        <taxon>Mollusca</taxon>
        <taxon>Gastropoda</taxon>
        <taxon>Caenogastropoda</taxon>
        <taxon>Littorinimorpha</taxon>
        <taxon>Littorinoidea</taxon>
        <taxon>Littorinidae</taxon>
        <taxon>Littorina</taxon>
    </lineage>
</organism>
<name>A0AAN9AZK8_9CAEN</name>
<dbReference type="PANTHER" id="PTHR48081:SF33">
    <property type="entry name" value="KYNURENINE FORMAMIDASE"/>
    <property type="match status" value="1"/>
</dbReference>
<accession>A0AAN9AZK8</accession>
<feature type="domain" description="Alpha/beta hydrolase fold-3" evidence="2">
    <location>
        <begin position="79"/>
        <end position="202"/>
    </location>
</feature>
<dbReference type="Gene3D" id="3.40.50.1820">
    <property type="entry name" value="alpha/beta hydrolase"/>
    <property type="match status" value="1"/>
</dbReference>